<evidence type="ECO:0000256" key="6">
    <source>
        <dbReference type="SAM" id="Phobius"/>
    </source>
</evidence>
<dbReference type="EMBL" id="JBHTJV010000005">
    <property type="protein sequence ID" value="MFD0916243.1"/>
    <property type="molecule type" value="Genomic_DNA"/>
</dbReference>
<evidence type="ECO:0000256" key="2">
    <source>
        <dbReference type="ARBA" id="ARBA00022475"/>
    </source>
</evidence>
<evidence type="ECO:0000256" key="5">
    <source>
        <dbReference type="ARBA" id="ARBA00023136"/>
    </source>
</evidence>
<dbReference type="CDD" id="cd06423">
    <property type="entry name" value="CESA_like"/>
    <property type="match status" value="1"/>
</dbReference>
<dbReference type="Gene3D" id="3.90.550.10">
    <property type="entry name" value="Spore Coat Polysaccharide Biosynthesis Protein SpsA, Chain A"/>
    <property type="match status" value="1"/>
</dbReference>
<keyword evidence="3 7" id="KW-0328">Glycosyltransferase</keyword>
<dbReference type="EC" id="2.4.-.-" evidence="7"/>
<accession>A0ABW3FER1</accession>
<keyword evidence="6" id="KW-1133">Transmembrane helix</keyword>
<dbReference type="InterPro" id="IPR029044">
    <property type="entry name" value="Nucleotide-diphossugar_trans"/>
</dbReference>
<name>A0ABW3FER1_9HYPH</name>
<keyword evidence="2" id="KW-1003">Cell membrane</keyword>
<feature type="transmembrane region" description="Helical" evidence="6">
    <location>
        <begin position="297"/>
        <end position="318"/>
    </location>
</feature>
<dbReference type="PANTHER" id="PTHR22913">
    <property type="entry name" value="HYALURONAN SYNTHASE"/>
    <property type="match status" value="1"/>
</dbReference>
<sequence>MIAISTVEWLFGLLVLIVFTNRYVLGSLLRVLDRRPQEGYNVDPPHWPTVAIVVPVFCEGPSVLQTAASFAALDYPRDKLKIVFVDDCSTDDTLEHLQEACRRYPWMELIQNPHNMGKRLGIKNAVLDLDTDLVMSVDSDVIVDSNVVSELVRHMYTTGADAVGGCVFVSNAKETWLTRMQAVKYWVGYHYLKNVENAFSHVMCLSGCLTLYKREAMLAVDKDVESRTFLGDEVKYGEDRFLTRKIVERGYRTRLCFTARCFTKAPTNMPAYLNQQLRWRRSNMIDLITAIPHLHKFNLLVLIHYISMGTLLFFYPIFLLSKTMELQFVMPMLFHALVVTIFAVAYELTKHRLPEFAQTSGIWFIVMAAVFPVVYLTMTPLGLFTLGTTSWETRGGKKSDNSGISTEDSINIADLGGTPARARKVSA</sequence>
<dbReference type="RefSeq" id="WP_377212105.1">
    <property type="nucleotide sequence ID" value="NZ_JBHTJV010000005.1"/>
</dbReference>
<dbReference type="SUPFAM" id="SSF53448">
    <property type="entry name" value="Nucleotide-diphospho-sugar transferases"/>
    <property type="match status" value="1"/>
</dbReference>
<keyword evidence="6" id="KW-0812">Transmembrane</keyword>
<evidence type="ECO:0000256" key="4">
    <source>
        <dbReference type="ARBA" id="ARBA00022679"/>
    </source>
</evidence>
<keyword evidence="5 6" id="KW-0472">Membrane</keyword>
<evidence type="ECO:0000313" key="8">
    <source>
        <dbReference type="Proteomes" id="UP001597101"/>
    </source>
</evidence>
<evidence type="ECO:0000256" key="3">
    <source>
        <dbReference type="ARBA" id="ARBA00022676"/>
    </source>
</evidence>
<feature type="transmembrane region" description="Helical" evidence="6">
    <location>
        <begin position="330"/>
        <end position="349"/>
    </location>
</feature>
<gene>
    <name evidence="7" type="ORF">ACFQ14_07485</name>
</gene>
<proteinExistence type="predicted"/>
<dbReference type="Pfam" id="PF13641">
    <property type="entry name" value="Glyco_tranf_2_3"/>
    <property type="match status" value="1"/>
</dbReference>
<reference evidence="8" key="1">
    <citation type="journal article" date="2019" name="Int. J. Syst. Evol. Microbiol.">
        <title>The Global Catalogue of Microorganisms (GCM) 10K type strain sequencing project: providing services to taxonomists for standard genome sequencing and annotation.</title>
        <authorList>
            <consortium name="The Broad Institute Genomics Platform"/>
            <consortium name="The Broad Institute Genome Sequencing Center for Infectious Disease"/>
            <person name="Wu L."/>
            <person name="Ma J."/>
        </authorList>
    </citation>
    <scope>NUCLEOTIDE SEQUENCE [LARGE SCALE GENOMIC DNA]</scope>
    <source>
        <strain evidence="8">CCUG 60023</strain>
    </source>
</reference>
<keyword evidence="4 7" id="KW-0808">Transferase</keyword>
<protein>
    <submittedName>
        <fullName evidence="7">Glycosyltransferase</fullName>
        <ecNumber evidence="7">2.4.-.-</ecNumber>
    </submittedName>
</protein>
<evidence type="ECO:0000313" key="7">
    <source>
        <dbReference type="EMBL" id="MFD0916243.1"/>
    </source>
</evidence>
<keyword evidence="8" id="KW-1185">Reference proteome</keyword>
<dbReference type="GO" id="GO:0016757">
    <property type="term" value="F:glycosyltransferase activity"/>
    <property type="evidence" value="ECO:0007669"/>
    <property type="project" value="UniProtKB-KW"/>
</dbReference>
<evidence type="ECO:0000256" key="1">
    <source>
        <dbReference type="ARBA" id="ARBA00004236"/>
    </source>
</evidence>
<comment type="caution">
    <text evidence="7">The sequence shown here is derived from an EMBL/GenBank/DDBJ whole genome shotgun (WGS) entry which is preliminary data.</text>
</comment>
<feature type="transmembrane region" description="Helical" evidence="6">
    <location>
        <begin position="361"/>
        <end position="384"/>
    </location>
</feature>
<comment type="subcellular location">
    <subcellularLocation>
        <location evidence="1">Cell membrane</location>
    </subcellularLocation>
</comment>
<organism evidence="7 8">
    <name type="scientific">Pseudahrensia aquimaris</name>
    <dbReference type="NCBI Taxonomy" id="744461"/>
    <lineage>
        <taxon>Bacteria</taxon>
        <taxon>Pseudomonadati</taxon>
        <taxon>Pseudomonadota</taxon>
        <taxon>Alphaproteobacteria</taxon>
        <taxon>Hyphomicrobiales</taxon>
        <taxon>Ahrensiaceae</taxon>
        <taxon>Pseudahrensia</taxon>
    </lineage>
</organism>
<feature type="transmembrane region" description="Helical" evidence="6">
    <location>
        <begin position="6"/>
        <end position="25"/>
    </location>
</feature>
<dbReference type="Proteomes" id="UP001597101">
    <property type="component" value="Unassembled WGS sequence"/>
</dbReference>
<dbReference type="PANTHER" id="PTHR22913:SF12">
    <property type="entry name" value="MANNURONAN SYNTHASE"/>
    <property type="match status" value="1"/>
</dbReference>